<protein>
    <submittedName>
        <fullName evidence="3">Uncharacterized protein</fullName>
    </submittedName>
</protein>
<keyword evidence="2" id="KW-0472">Membrane</keyword>
<feature type="transmembrane region" description="Helical" evidence="2">
    <location>
        <begin position="138"/>
        <end position="159"/>
    </location>
</feature>
<proteinExistence type="predicted"/>
<feature type="compositionally biased region" description="Low complexity" evidence="1">
    <location>
        <begin position="61"/>
        <end position="70"/>
    </location>
</feature>
<dbReference type="OrthoDB" id="5596522at2759"/>
<evidence type="ECO:0000313" key="4">
    <source>
        <dbReference type="Proteomes" id="UP001149813"/>
    </source>
</evidence>
<evidence type="ECO:0000313" key="3">
    <source>
        <dbReference type="EMBL" id="KAJ1721333.1"/>
    </source>
</evidence>
<name>A0A9W8CRP5_9FUNG</name>
<feature type="region of interest" description="Disordered" evidence="1">
    <location>
        <begin position="391"/>
        <end position="418"/>
    </location>
</feature>
<dbReference type="Proteomes" id="UP001149813">
    <property type="component" value="Unassembled WGS sequence"/>
</dbReference>
<keyword evidence="2" id="KW-1133">Transmembrane helix</keyword>
<sequence length="418" mass="44480">MAIPVLRHRIARRADTIEETVNLDPPTDQQVGTEDESNNDVVSDGAPVASDDSENTVLDQSAEPAASDAGSSDEDVDDDGTMDALEAAIKQAVAACQTPTLVCDLGKIRVLNISDNSCNWTCEVDPHYQKPRDNKGPIIGGSVGATAGVLLALLAILLVTQVKKRRRVRAAYLKDTADLASELSDLPLMQHVQRTQQSSASSVPSSGNAAGTSPGSKFASAFGVGGSQKWRSSHLDAWATPRMPNPDEAGTELTMDICDRPPESDPTLAATDGALPYRQVKTAAAYPLLEEFSHNTEGSSMHAGDTGVNLYSGQMPEPAGTPQDQARRLFRKQHMSGGSGEYSEFASPEIQLLHNYEIARYSGDAAIAAARDSAVGTPVVTTFNPFNAVPSIRSLPYDGQSQPSVSRKHSDKSNRSDF</sequence>
<dbReference type="AlphaFoldDB" id="A0A9W8CRP5"/>
<evidence type="ECO:0000256" key="1">
    <source>
        <dbReference type="SAM" id="MobiDB-lite"/>
    </source>
</evidence>
<gene>
    <name evidence="3" type="ORF">LPJ53_004134</name>
</gene>
<evidence type="ECO:0000256" key="2">
    <source>
        <dbReference type="SAM" id="Phobius"/>
    </source>
</evidence>
<keyword evidence="2" id="KW-0812">Transmembrane</keyword>
<organism evidence="3 4">
    <name type="scientific">Coemansia erecta</name>
    <dbReference type="NCBI Taxonomy" id="147472"/>
    <lineage>
        <taxon>Eukaryota</taxon>
        <taxon>Fungi</taxon>
        <taxon>Fungi incertae sedis</taxon>
        <taxon>Zoopagomycota</taxon>
        <taxon>Kickxellomycotina</taxon>
        <taxon>Kickxellomycetes</taxon>
        <taxon>Kickxellales</taxon>
        <taxon>Kickxellaceae</taxon>
        <taxon>Coemansia</taxon>
    </lineage>
</organism>
<dbReference type="EMBL" id="JANBOJ010000179">
    <property type="protein sequence ID" value="KAJ1721333.1"/>
    <property type="molecule type" value="Genomic_DNA"/>
</dbReference>
<feature type="region of interest" description="Disordered" evidence="1">
    <location>
        <begin position="17"/>
        <end position="79"/>
    </location>
</feature>
<accession>A0A9W8CRP5</accession>
<reference evidence="3" key="1">
    <citation type="submission" date="2022-07" db="EMBL/GenBank/DDBJ databases">
        <title>Phylogenomic reconstructions and comparative analyses of Kickxellomycotina fungi.</title>
        <authorList>
            <person name="Reynolds N.K."/>
            <person name="Stajich J.E."/>
            <person name="Barry K."/>
            <person name="Grigoriev I.V."/>
            <person name="Crous P."/>
            <person name="Smith M.E."/>
        </authorList>
    </citation>
    <scope>NUCLEOTIDE SEQUENCE</scope>
    <source>
        <strain evidence="3">NBRC 32514</strain>
    </source>
</reference>
<feature type="region of interest" description="Disordered" evidence="1">
    <location>
        <begin position="192"/>
        <end position="214"/>
    </location>
</feature>
<comment type="caution">
    <text evidence="3">The sequence shown here is derived from an EMBL/GenBank/DDBJ whole genome shotgun (WGS) entry which is preliminary data.</text>
</comment>
<keyword evidence="4" id="KW-1185">Reference proteome</keyword>